<dbReference type="PANTHER" id="PTHR38123">
    <property type="entry name" value="CELL WALL SERINE-THREONINE-RICH GALACTOMANNOPROTEIN MP1 (AFU_ORTHOLOGUE AFUA_4G03240)"/>
    <property type="match status" value="1"/>
</dbReference>
<evidence type="ECO:0008006" key="4">
    <source>
        <dbReference type="Google" id="ProtNLM"/>
    </source>
</evidence>
<organism evidence="2 3">
    <name type="scientific">Aspergillus avenaceus</name>
    <dbReference type="NCBI Taxonomy" id="36643"/>
    <lineage>
        <taxon>Eukaryota</taxon>
        <taxon>Fungi</taxon>
        <taxon>Dikarya</taxon>
        <taxon>Ascomycota</taxon>
        <taxon>Pezizomycotina</taxon>
        <taxon>Eurotiomycetes</taxon>
        <taxon>Eurotiomycetidae</taxon>
        <taxon>Eurotiales</taxon>
        <taxon>Aspergillaceae</taxon>
        <taxon>Aspergillus</taxon>
        <taxon>Aspergillus subgen. Circumdati</taxon>
    </lineage>
</organism>
<proteinExistence type="predicted"/>
<dbReference type="Gene3D" id="1.20.1280.140">
    <property type="match status" value="1"/>
</dbReference>
<evidence type="ECO:0000313" key="3">
    <source>
        <dbReference type="Proteomes" id="UP000325780"/>
    </source>
</evidence>
<dbReference type="PANTHER" id="PTHR38123:SF1">
    <property type="entry name" value="HYDROPHOBIC SURFACE BINDING PROTEIN"/>
    <property type="match status" value="1"/>
</dbReference>
<accession>A0A5N6U8D2</accession>
<evidence type="ECO:0000313" key="2">
    <source>
        <dbReference type="EMBL" id="KAE8154669.1"/>
    </source>
</evidence>
<keyword evidence="3" id="KW-1185">Reference proteome</keyword>
<gene>
    <name evidence="2" type="ORF">BDV25DRAFT_135588</name>
</gene>
<dbReference type="EMBL" id="ML742027">
    <property type="protein sequence ID" value="KAE8154669.1"/>
    <property type="molecule type" value="Genomic_DNA"/>
</dbReference>
<feature type="signal peptide" evidence="1">
    <location>
        <begin position="1"/>
        <end position="20"/>
    </location>
</feature>
<dbReference type="InterPro" id="IPR021054">
    <property type="entry name" value="Cell_wall_mannoprotein_1"/>
</dbReference>
<dbReference type="AlphaFoldDB" id="A0A5N6U8D2"/>
<dbReference type="Proteomes" id="UP000325780">
    <property type="component" value="Unassembled WGS sequence"/>
</dbReference>
<feature type="chain" id="PRO_5024954583" description="Hydrophobic surface binding protein A-domain-containing protein" evidence="1">
    <location>
        <begin position="21"/>
        <end position="181"/>
    </location>
</feature>
<keyword evidence="1" id="KW-0732">Signal</keyword>
<sequence>MQMQFFVSLLILTFLNLVTSTPLIPDIYSRDAATVLTDLRKVHTDLDTLSQAIVAYNGGLVAALDIHRKETIVERDLEQATSDTNAAGPFTASESTMITNSLLELEPNVKLSLDTLVKKKPLADQAGISRIVRMDLQNLQTKTGILSTALQSKATEPDKRTLATKTEELDRAFASAVAAFS</sequence>
<name>A0A5N6U8D2_ASPAV</name>
<dbReference type="Pfam" id="PF12296">
    <property type="entry name" value="HsbA"/>
    <property type="match status" value="1"/>
</dbReference>
<dbReference type="GO" id="GO:0005576">
    <property type="term" value="C:extracellular region"/>
    <property type="evidence" value="ECO:0007669"/>
    <property type="project" value="TreeGrafter"/>
</dbReference>
<evidence type="ECO:0000256" key="1">
    <source>
        <dbReference type="SAM" id="SignalP"/>
    </source>
</evidence>
<protein>
    <recommendedName>
        <fullName evidence="4">Hydrophobic surface binding protein A-domain-containing protein</fullName>
    </recommendedName>
</protein>
<reference evidence="2 3" key="1">
    <citation type="submission" date="2019-04" db="EMBL/GenBank/DDBJ databases">
        <title>Friends and foes A comparative genomics study of 23 Aspergillus species from section Flavi.</title>
        <authorList>
            <consortium name="DOE Joint Genome Institute"/>
            <person name="Kjaerbolling I."/>
            <person name="Vesth T."/>
            <person name="Frisvad J.C."/>
            <person name="Nybo J.L."/>
            <person name="Theobald S."/>
            <person name="Kildgaard S."/>
            <person name="Isbrandt T."/>
            <person name="Kuo A."/>
            <person name="Sato A."/>
            <person name="Lyhne E.K."/>
            <person name="Kogle M.E."/>
            <person name="Wiebenga A."/>
            <person name="Kun R.S."/>
            <person name="Lubbers R.J."/>
            <person name="Makela M.R."/>
            <person name="Barry K."/>
            <person name="Chovatia M."/>
            <person name="Clum A."/>
            <person name="Daum C."/>
            <person name="Haridas S."/>
            <person name="He G."/>
            <person name="LaButti K."/>
            <person name="Lipzen A."/>
            <person name="Mondo S."/>
            <person name="Riley R."/>
            <person name="Salamov A."/>
            <person name="Simmons B.A."/>
            <person name="Magnuson J.K."/>
            <person name="Henrissat B."/>
            <person name="Mortensen U.H."/>
            <person name="Larsen T.O."/>
            <person name="Devries R.P."/>
            <person name="Grigoriev I.V."/>
            <person name="Machida M."/>
            <person name="Baker S.E."/>
            <person name="Andersen M.R."/>
        </authorList>
    </citation>
    <scope>NUCLEOTIDE SEQUENCE [LARGE SCALE GENOMIC DNA]</scope>
    <source>
        <strain evidence="2 3">IBT 18842</strain>
    </source>
</reference>
<dbReference type="OrthoDB" id="3485059at2759"/>